<proteinExistence type="predicted"/>
<accession>A0A6G7XIZ3</accession>
<keyword evidence="3" id="KW-1185">Reference proteome</keyword>
<dbReference type="KEGG" id="lvi:G7068_16175"/>
<evidence type="ECO:0000313" key="3">
    <source>
        <dbReference type="Proteomes" id="UP000502677"/>
    </source>
</evidence>
<dbReference type="KEGG" id="lvi:G7068_00185"/>
<dbReference type="RefSeq" id="WP_166287230.1">
    <property type="nucleotide sequence ID" value="NZ_CP049863.1"/>
</dbReference>
<gene>
    <name evidence="1" type="ORF">G7068_00185</name>
    <name evidence="2" type="ORF">G7068_16175</name>
</gene>
<sequence>MSLDMSNARAAIKSRVLGLSSVSDVFTTEVKKGFTPRSDAYGRMEPYAVLHFGRPVPGYGRTIGDGEQDYPHLWPVSIFLYCSDGDSAENLADELDASFLDWSPDGDNSTGFRGGASFSYALQSTDNMPSRVELQRYFTATINLSHS</sequence>
<dbReference type="EMBL" id="CP049863">
    <property type="protein sequence ID" value="QIK61802.1"/>
    <property type="molecule type" value="Genomic_DNA"/>
</dbReference>
<evidence type="ECO:0000313" key="1">
    <source>
        <dbReference type="EMBL" id="QIK61802.1"/>
    </source>
</evidence>
<name>A0A6G7XIZ3_9MICO</name>
<dbReference type="Proteomes" id="UP000502677">
    <property type="component" value="Chromosome"/>
</dbReference>
<reference evidence="2 3" key="1">
    <citation type="submission" date="2020-03" db="EMBL/GenBank/DDBJ databases">
        <title>Leucobacter sp. nov., isolated from beetles.</title>
        <authorList>
            <person name="Hyun D.-W."/>
            <person name="Bae J.-W."/>
        </authorList>
    </citation>
    <scope>NUCLEOTIDE SEQUENCE [LARGE SCALE GENOMIC DNA]</scope>
    <source>
        <strain evidence="2 3">HDW9C</strain>
    </source>
</reference>
<protein>
    <submittedName>
        <fullName evidence="2">Uncharacterized protein</fullName>
    </submittedName>
</protein>
<dbReference type="AlphaFoldDB" id="A0A6G7XIZ3"/>
<dbReference type="EMBL" id="CP049863">
    <property type="protein sequence ID" value="QIK64584.1"/>
    <property type="molecule type" value="Genomic_DNA"/>
</dbReference>
<evidence type="ECO:0000313" key="2">
    <source>
        <dbReference type="EMBL" id="QIK64584.1"/>
    </source>
</evidence>
<organism evidence="2 3">
    <name type="scientific">Leucobacter viscericola</name>
    <dbReference type="NCBI Taxonomy" id="2714935"/>
    <lineage>
        <taxon>Bacteria</taxon>
        <taxon>Bacillati</taxon>
        <taxon>Actinomycetota</taxon>
        <taxon>Actinomycetes</taxon>
        <taxon>Micrococcales</taxon>
        <taxon>Microbacteriaceae</taxon>
        <taxon>Leucobacter</taxon>
    </lineage>
</organism>